<accession>R7UR94</accession>
<dbReference type="FunFam" id="2.10.110.10:FF:000104">
    <property type="entry name" value="Ras association domain-containing protein 2"/>
    <property type="match status" value="1"/>
</dbReference>
<evidence type="ECO:0000259" key="7">
    <source>
        <dbReference type="PROSITE" id="PS50951"/>
    </source>
</evidence>
<feature type="domain" description="SARAH" evidence="7">
    <location>
        <begin position="354"/>
        <end position="401"/>
    </location>
</feature>
<sequence>MSKFVLTDKKAVPMYVCERCNKPVYFAERRTSLGKEWHRQCLRCEECHRILNPGQHAQRRGVPYCHVPCYSALFGPTMFGHGSPVGAHKNFGNQADKKALDSPVKKPCLQLRLNTYNDYYEDVNPNLLVKSKEVNGRLVLEGPLRVHWGVSKPIQLKEKDEVAPKDSREWRQSYCRALANGLDESFLQTLRFDTQSMDNGGETLKRRISYEDLLQTLESASTEEVKIRHKYSTVKERGKRSSKAIRERRVSIINGHLFDAETSVFTPSDGTVTTVTISSLDATNRVIKALLQKFKVLNDPAEYCLCAVKASGERRVLNASDYPLIERVIMGPVEDQAKISIMDRANVQAISEEIAVYVGLPEAVLRGFLHKLQEEEKSEQRLITARYNQHRKKLQSRLNDLVISTRM</sequence>
<dbReference type="PANTHER" id="PTHR22738">
    <property type="entry name" value="RASSF"/>
    <property type="match status" value="1"/>
</dbReference>
<dbReference type="EMBL" id="KB298831">
    <property type="protein sequence ID" value="ELU08705.1"/>
    <property type="molecule type" value="Genomic_DNA"/>
</dbReference>
<dbReference type="InterPro" id="IPR029071">
    <property type="entry name" value="Ubiquitin-like_domsf"/>
</dbReference>
<dbReference type="Proteomes" id="UP000014760">
    <property type="component" value="Unassembled WGS sequence"/>
</dbReference>
<dbReference type="Pfam" id="PF16517">
    <property type="entry name" value="Nore1-SARAH"/>
    <property type="match status" value="1"/>
</dbReference>
<gene>
    <name evidence="8" type="ORF">CAPTEDRAFT_212368</name>
</gene>
<dbReference type="AlphaFoldDB" id="R7UR94"/>
<dbReference type="CDD" id="cd01784">
    <property type="entry name" value="RA_RASSF2_like"/>
    <property type="match status" value="1"/>
</dbReference>
<evidence type="ECO:0000256" key="3">
    <source>
        <dbReference type="ARBA" id="ARBA00023038"/>
    </source>
</evidence>
<evidence type="ECO:0000313" key="9">
    <source>
        <dbReference type="EnsemblMetazoa" id="CapteP212368"/>
    </source>
</evidence>
<evidence type="ECO:0000256" key="1">
    <source>
        <dbReference type="ARBA" id="ARBA00022723"/>
    </source>
</evidence>
<evidence type="ECO:0000313" key="10">
    <source>
        <dbReference type="Proteomes" id="UP000014760"/>
    </source>
</evidence>
<organism evidence="8">
    <name type="scientific">Capitella teleta</name>
    <name type="common">Polychaete worm</name>
    <dbReference type="NCBI Taxonomy" id="283909"/>
    <lineage>
        <taxon>Eukaryota</taxon>
        <taxon>Metazoa</taxon>
        <taxon>Spiralia</taxon>
        <taxon>Lophotrochozoa</taxon>
        <taxon>Annelida</taxon>
        <taxon>Polychaeta</taxon>
        <taxon>Sedentaria</taxon>
        <taxon>Scolecida</taxon>
        <taxon>Capitellidae</taxon>
        <taxon>Capitella</taxon>
    </lineage>
</organism>
<dbReference type="Gene3D" id="3.10.20.90">
    <property type="entry name" value="Phosphatidylinositol 3-kinase Catalytic Subunit, Chain A, domain 1"/>
    <property type="match status" value="1"/>
</dbReference>
<evidence type="ECO:0000259" key="6">
    <source>
        <dbReference type="PROSITE" id="PS50200"/>
    </source>
</evidence>
<evidence type="ECO:0000313" key="8">
    <source>
        <dbReference type="EMBL" id="ELU08705.1"/>
    </source>
</evidence>
<proteinExistence type="predicted"/>
<dbReference type="OrthoDB" id="9976881at2759"/>
<dbReference type="STRING" id="283909.R7UR94"/>
<reference evidence="10" key="1">
    <citation type="submission" date="2012-12" db="EMBL/GenBank/DDBJ databases">
        <authorList>
            <person name="Hellsten U."/>
            <person name="Grimwood J."/>
            <person name="Chapman J.A."/>
            <person name="Shapiro H."/>
            <person name="Aerts A."/>
            <person name="Otillar R.P."/>
            <person name="Terry A.Y."/>
            <person name="Boore J.L."/>
            <person name="Simakov O."/>
            <person name="Marletaz F."/>
            <person name="Cho S.-J."/>
            <person name="Edsinger-Gonzales E."/>
            <person name="Havlak P."/>
            <person name="Kuo D.-H."/>
            <person name="Larsson T."/>
            <person name="Lv J."/>
            <person name="Arendt D."/>
            <person name="Savage R."/>
            <person name="Osoegawa K."/>
            <person name="de Jong P."/>
            <person name="Lindberg D.R."/>
            <person name="Seaver E.C."/>
            <person name="Weisblat D.A."/>
            <person name="Putnam N.H."/>
            <person name="Grigoriev I.V."/>
            <person name="Rokhsar D.S."/>
        </authorList>
    </citation>
    <scope>NUCLEOTIDE SEQUENCE</scope>
    <source>
        <strain evidence="10">I ESC-2004</strain>
    </source>
</reference>
<dbReference type="InterPro" id="IPR011524">
    <property type="entry name" value="SARAH_dom"/>
</dbReference>
<dbReference type="GO" id="GO:0046872">
    <property type="term" value="F:metal ion binding"/>
    <property type="evidence" value="ECO:0007669"/>
    <property type="project" value="UniProtKB-KW"/>
</dbReference>
<dbReference type="EMBL" id="AMQN01006635">
    <property type="status" value="NOT_ANNOTATED_CDS"/>
    <property type="molecule type" value="Genomic_DNA"/>
</dbReference>
<feature type="domain" description="LIM zinc-binding" evidence="5">
    <location>
        <begin position="15"/>
        <end position="76"/>
    </location>
</feature>
<dbReference type="PANTHER" id="PTHR22738:SF15">
    <property type="entry name" value="LD40758P"/>
    <property type="match status" value="1"/>
</dbReference>
<name>R7UR94_CAPTE</name>
<dbReference type="InterPro" id="IPR000159">
    <property type="entry name" value="RA_dom"/>
</dbReference>
<reference evidence="8 10" key="2">
    <citation type="journal article" date="2013" name="Nature">
        <title>Insights into bilaterian evolution from three spiralian genomes.</title>
        <authorList>
            <person name="Simakov O."/>
            <person name="Marletaz F."/>
            <person name="Cho S.J."/>
            <person name="Edsinger-Gonzales E."/>
            <person name="Havlak P."/>
            <person name="Hellsten U."/>
            <person name="Kuo D.H."/>
            <person name="Larsson T."/>
            <person name="Lv J."/>
            <person name="Arendt D."/>
            <person name="Savage R."/>
            <person name="Osoegawa K."/>
            <person name="de Jong P."/>
            <person name="Grimwood J."/>
            <person name="Chapman J.A."/>
            <person name="Shapiro H."/>
            <person name="Aerts A."/>
            <person name="Otillar R.P."/>
            <person name="Terry A.Y."/>
            <person name="Boore J.L."/>
            <person name="Grigoriev I.V."/>
            <person name="Lindberg D.R."/>
            <person name="Seaver E.C."/>
            <person name="Weisblat D.A."/>
            <person name="Putnam N.H."/>
            <person name="Rokhsar D.S."/>
        </authorList>
    </citation>
    <scope>NUCLEOTIDE SEQUENCE</scope>
    <source>
        <strain evidence="8 10">I ESC-2004</strain>
    </source>
</reference>
<dbReference type="EnsemblMetazoa" id="CapteT212368">
    <property type="protein sequence ID" value="CapteP212368"/>
    <property type="gene ID" value="CapteG212368"/>
</dbReference>
<dbReference type="PROSITE" id="PS50200">
    <property type="entry name" value="RA"/>
    <property type="match status" value="1"/>
</dbReference>
<dbReference type="CDD" id="cd21886">
    <property type="entry name" value="SARAH_RASSF2-like"/>
    <property type="match status" value="1"/>
</dbReference>
<dbReference type="InterPro" id="IPR033614">
    <property type="entry name" value="RASSF1-6"/>
</dbReference>
<evidence type="ECO:0000259" key="5">
    <source>
        <dbReference type="PROSITE" id="PS50023"/>
    </source>
</evidence>
<dbReference type="PROSITE" id="PS50023">
    <property type="entry name" value="LIM_DOMAIN_2"/>
    <property type="match status" value="1"/>
</dbReference>
<keyword evidence="10" id="KW-1185">Reference proteome</keyword>
<dbReference type="HOGENOM" id="CLU_018893_2_0_1"/>
<dbReference type="Gene3D" id="2.10.110.10">
    <property type="entry name" value="Cysteine Rich Protein"/>
    <property type="match status" value="1"/>
</dbReference>
<evidence type="ECO:0000256" key="2">
    <source>
        <dbReference type="ARBA" id="ARBA00022833"/>
    </source>
</evidence>
<dbReference type="SMART" id="SM00314">
    <property type="entry name" value="RA"/>
    <property type="match status" value="1"/>
</dbReference>
<dbReference type="GO" id="GO:0007165">
    <property type="term" value="P:signal transduction"/>
    <property type="evidence" value="ECO:0007669"/>
    <property type="project" value="InterPro"/>
</dbReference>
<dbReference type="SUPFAM" id="SSF54236">
    <property type="entry name" value="Ubiquitin-like"/>
    <property type="match status" value="1"/>
</dbReference>
<reference evidence="9" key="3">
    <citation type="submission" date="2015-06" db="UniProtKB">
        <authorList>
            <consortium name="EnsemblMetazoa"/>
        </authorList>
    </citation>
    <scope>IDENTIFICATION</scope>
</reference>
<dbReference type="CDD" id="cd09401">
    <property type="entry name" value="LIM_TLP_like"/>
    <property type="match status" value="1"/>
</dbReference>
<dbReference type="InterPro" id="IPR001781">
    <property type="entry name" value="Znf_LIM"/>
</dbReference>
<evidence type="ECO:0000256" key="4">
    <source>
        <dbReference type="PROSITE-ProRule" id="PRU00125"/>
    </source>
</evidence>
<dbReference type="SMART" id="SM00132">
    <property type="entry name" value="LIM"/>
    <property type="match status" value="1"/>
</dbReference>
<protein>
    <recommendedName>
        <fullName evidence="11">LIM zinc-binding domain-containing protein</fullName>
    </recommendedName>
</protein>
<dbReference type="Pfam" id="PF00788">
    <property type="entry name" value="RA"/>
    <property type="match status" value="1"/>
</dbReference>
<dbReference type="Pfam" id="PF00412">
    <property type="entry name" value="LIM"/>
    <property type="match status" value="1"/>
</dbReference>
<evidence type="ECO:0008006" key="11">
    <source>
        <dbReference type="Google" id="ProtNLM"/>
    </source>
</evidence>
<dbReference type="PROSITE" id="PS00478">
    <property type="entry name" value="LIM_DOMAIN_1"/>
    <property type="match status" value="1"/>
</dbReference>
<keyword evidence="3 4" id="KW-0440">LIM domain</keyword>
<dbReference type="PROSITE" id="PS50951">
    <property type="entry name" value="SARAH"/>
    <property type="match status" value="1"/>
</dbReference>
<dbReference type="OMA" id="WIFVNER"/>
<keyword evidence="1 4" id="KW-0479">Metal-binding</keyword>
<feature type="domain" description="Ras-associating" evidence="6">
    <location>
        <begin position="258"/>
        <end position="346"/>
    </location>
</feature>
<keyword evidence="2 4" id="KW-0862">Zinc</keyword>
<dbReference type="SUPFAM" id="SSF57716">
    <property type="entry name" value="Glucocorticoid receptor-like (DNA-binding domain)"/>
    <property type="match status" value="2"/>
</dbReference>